<evidence type="ECO:0000313" key="3">
    <source>
        <dbReference type="Proteomes" id="UP001501556"/>
    </source>
</evidence>
<organism evidence="2 3">
    <name type="scientific">Hymenobacter antarcticus</name>
    <dbReference type="NCBI Taxonomy" id="486270"/>
    <lineage>
        <taxon>Bacteria</taxon>
        <taxon>Pseudomonadati</taxon>
        <taxon>Bacteroidota</taxon>
        <taxon>Cytophagia</taxon>
        <taxon>Cytophagales</taxon>
        <taxon>Hymenobacteraceae</taxon>
        <taxon>Hymenobacter</taxon>
    </lineage>
</organism>
<evidence type="ECO:0000256" key="1">
    <source>
        <dbReference type="SAM" id="SignalP"/>
    </source>
</evidence>
<dbReference type="InterPro" id="IPR019026">
    <property type="entry name" value="Peptidase_M64_IgA"/>
</dbReference>
<comment type="caution">
    <text evidence="2">The sequence shown here is derived from an EMBL/GenBank/DDBJ whole genome shotgun (WGS) entry which is preliminary data.</text>
</comment>
<dbReference type="Proteomes" id="UP001501556">
    <property type="component" value="Unassembled WGS sequence"/>
</dbReference>
<reference evidence="3" key="1">
    <citation type="journal article" date="2019" name="Int. J. Syst. Evol. Microbiol.">
        <title>The Global Catalogue of Microorganisms (GCM) 10K type strain sequencing project: providing services to taxonomists for standard genome sequencing and annotation.</title>
        <authorList>
            <consortium name="The Broad Institute Genomics Platform"/>
            <consortium name="The Broad Institute Genome Sequencing Center for Infectious Disease"/>
            <person name="Wu L."/>
            <person name="Ma J."/>
        </authorList>
    </citation>
    <scope>NUCLEOTIDE SEQUENCE [LARGE SCALE GENOMIC DNA]</scope>
    <source>
        <strain evidence="3">JCM 17217</strain>
    </source>
</reference>
<name>A0ABP7QVM0_9BACT</name>
<dbReference type="RefSeq" id="WP_345126605.1">
    <property type="nucleotide sequence ID" value="NZ_BAABDI010000033.1"/>
</dbReference>
<dbReference type="EMBL" id="BAABDI010000033">
    <property type="protein sequence ID" value="GAA3988431.1"/>
    <property type="molecule type" value="Genomic_DNA"/>
</dbReference>
<protein>
    <recommendedName>
        <fullName evidence="4">Por secretion system C-terminal sorting domain-containing protein</fullName>
    </recommendedName>
</protein>
<keyword evidence="3" id="KW-1185">Reference proteome</keyword>
<proteinExistence type="predicted"/>
<dbReference type="Gene3D" id="3.40.390.10">
    <property type="entry name" value="Collagenase (Catalytic Domain)"/>
    <property type="match status" value="1"/>
</dbReference>
<evidence type="ECO:0000313" key="2">
    <source>
        <dbReference type="EMBL" id="GAA3988431.1"/>
    </source>
</evidence>
<sequence length="470" mass="51126">MKTIITLWLSTALLCLCGALALPAAAQTFPVDTLVKTGPLARRINLVFVPDGYQASEMPLFRSRVTQVLNSLFAQTPFLEYRSYFNAFAIEVPSTQSGSTHPRTAPDCGTVQPFAATTYFNSTFDFGGIHRLLVPRGNAALGAVLTRNFPSYDQVFILVNSTEYGGSGGQFATASANASATEIMVHEIGHSFAGLSDEYWAGAQYARETTNMTQTTAPATVRWAPWVGTSGIGIFPHTTDPSWQKPHPRCKMQFLGDPFCAVCREAFVEKFHTLVRPLQAYAPTGLAINGPTQDLPFALTLLPPAPNTVRVTWTRNGTVFARNTATATVPLAQLPVGTHVVRAVVTDTTALTRRASHATLHSYTVDWTITRTATGVSMASSTAEYEVETFPNPFGDVLNLNYTLPRPAPVVLTVTDAAGRTVKTIRYARQLPGRYQYQLRPEELGLRAAGAYTLLLDVDGIITSRQLVKE</sequence>
<dbReference type="Pfam" id="PF09471">
    <property type="entry name" value="Peptidase_M64"/>
    <property type="match status" value="1"/>
</dbReference>
<gene>
    <name evidence="2" type="ORF">GCM10022407_36290</name>
</gene>
<keyword evidence="1" id="KW-0732">Signal</keyword>
<evidence type="ECO:0008006" key="4">
    <source>
        <dbReference type="Google" id="ProtNLM"/>
    </source>
</evidence>
<feature type="signal peptide" evidence="1">
    <location>
        <begin position="1"/>
        <end position="26"/>
    </location>
</feature>
<accession>A0ABP7QVM0</accession>
<feature type="chain" id="PRO_5046060693" description="Por secretion system C-terminal sorting domain-containing protein" evidence="1">
    <location>
        <begin position="27"/>
        <end position="470"/>
    </location>
</feature>
<dbReference type="InterPro" id="IPR024079">
    <property type="entry name" value="MetalloPept_cat_dom_sf"/>
</dbReference>